<dbReference type="EMBL" id="CP096208">
    <property type="protein sequence ID" value="UPQ82438.1"/>
    <property type="molecule type" value="Genomic_DNA"/>
</dbReference>
<keyword evidence="2 3" id="KW-0732">Signal</keyword>
<evidence type="ECO:0000259" key="4">
    <source>
        <dbReference type="SMART" id="SM00062"/>
    </source>
</evidence>
<organism evidence="5 6">
    <name type="scientific">Pseudomonas knackmussii</name>
    <dbReference type="NCBI Taxonomy" id="65741"/>
    <lineage>
        <taxon>Bacteria</taxon>
        <taxon>Pseudomonadati</taxon>
        <taxon>Pseudomonadota</taxon>
        <taxon>Gammaproteobacteria</taxon>
        <taxon>Pseudomonadales</taxon>
        <taxon>Pseudomonadaceae</taxon>
        <taxon>Pseudomonas</taxon>
    </lineage>
</organism>
<dbReference type="PANTHER" id="PTHR35936">
    <property type="entry name" value="MEMBRANE-BOUND LYTIC MUREIN TRANSGLYCOSYLASE F"/>
    <property type="match status" value="1"/>
</dbReference>
<evidence type="ECO:0000256" key="3">
    <source>
        <dbReference type="SAM" id="SignalP"/>
    </source>
</evidence>
<feature type="signal peptide" evidence="3">
    <location>
        <begin position="1"/>
        <end position="21"/>
    </location>
</feature>
<dbReference type="Pfam" id="PF00497">
    <property type="entry name" value="SBP_bac_3"/>
    <property type="match status" value="1"/>
</dbReference>
<evidence type="ECO:0000313" key="6">
    <source>
        <dbReference type="Proteomes" id="UP000831189"/>
    </source>
</evidence>
<dbReference type="PANTHER" id="PTHR35936:SF25">
    <property type="entry name" value="ABC TRANSPORTER SUBSTRATE-BINDING PROTEIN"/>
    <property type="match status" value="1"/>
</dbReference>
<sequence length="252" mass="28868">MKGIKRLLGSALLIASASVSAEVLTMAADCWPPYTDQRLPQDGLSVDLIRTALGRAGYEVQYVEVPWERAVLGLQRGKYDLINDWHTVRHEDYARYSRPFMSNRVRWVKRRGDDIHYDGPESLRPYRIALSRGYAYSDELANDEQLNKGFATNFIQAARMLLADRVDLTLEDERTARFHFNRTLKDVSEGLSFVPGEFSERHLSLVVRNDHPQQAEIIEAFEREIALMVEDGTYAAIFRRQGLQVPKALPQP</sequence>
<dbReference type="Gene3D" id="3.40.190.10">
    <property type="entry name" value="Periplasmic binding protein-like II"/>
    <property type="match status" value="2"/>
</dbReference>
<dbReference type="SUPFAM" id="SSF53850">
    <property type="entry name" value="Periplasmic binding protein-like II"/>
    <property type="match status" value="1"/>
</dbReference>
<name>A0ABY4KRT2_9PSED</name>
<keyword evidence="6" id="KW-1185">Reference proteome</keyword>
<dbReference type="InterPro" id="IPR001638">
    <property type="entry name" value="Solute-binding_3/MltF_N"/>
</dbReference>
<reference evidence="5 6" key="1">
    <citation type="submission" date="2022-04" db="EMBL/GenBank/DDBJ databases">
        <title>Pseudomonas knackmussii B09-2.</title>
        <authorList>
            <person name="Deng Y."/>
        </authorList>
    </citation>
    <scope>NUCLEOTIDE SEQUENCE [LARGE SCALE GENOMIC DNA]</scope>
    <source>
        <strain evidence="5 6">B09-2</strain>
    </source>
</reference>
<comment type="similarity">
    <text evidence="1">Belongs to the bacterial solute-binding protein 3 family.</text>
</comment>
<dbReference type="SMART" id="SM00062">
    <property type="entry name" value="PBPb"/>
    <property type="match status" value="1"/>
</dbReference>
<feature type="chain" id="PRO_5046053850" evidence="3">
    <location>
        <begin position="22"/>
        <end position="252"/>
    </location>
</feature>
<proteinExistence type="inferred from homology"/>
<evidence type="ECO:0000256" key="2">
    <source>
        <dbReference type="ARBA" id="ARBA00022729"/>
    </source>
</evidence>
<evidence type="ECO:0000256" key="1">
    <source>
        <dbReference type="ARBA" id="ARBA00010333"/>
    </source>
</evidence>
<accession>A0ABY4KRT2</accession>
<evidence type="ECO:0000313" key="5">
    <source>
        <dbReference type="EMBL" id="UPQ82438.1"/>
    </source>
</evidence>
<protein>
    <submittedName>
        <fullName evidence="5">Transporter substrate-binding domain-containing protein</fullName>
    </submittedName>
</protein>
<feature type="domain" description="Solute-binding protein family 3/N-terminal" evidence="4">
    <location>
        <begin position="23"/>
        <end position="245"/>
    </location>
</feature>
<gene>
    <name evidence="5" type="ORF">M0M42_18915</name>
</gene>
<dbReference type="Proteomes" id="UP000831189">
    <property type="component" value="Chromosome"/>
</dbReference>